<dbReference type="OrthoDB" id="8452867at2"/>
<evidence type="ECO:0000313" key="1">
    <source>
        <dbReference type="EMBL" id="PSJ60807.1"/>
    </source>
</evidence>
<dbReference type="AlphaFoldDB" id="A0A2P7SEA9"/>
<dbReference type="Proteomes" id="UP000240653">
    <property type="component" value="Unassembled WGS sequence"/>
</dbReference>
<comment type="caution">
    <text evidence="1">The sequence shown here is derived from an EMBL/GenBank/DDBJ whole genome shotgun (WGS) entry which is preliminary data.</text>
</comment>
<gene>
    <name evidence="1" type="ORF">C7I85_12255</name>
</gene>
<sequence>MPKLCEYEIEVLRMMDGGPELPWGAAMSAALEFLADRGLCTRGPNYRITPAGRAALQAEGRE</sequence>
<keyword evidence="2" id="KW-1185">Reference proteome</keyword>
<dbReference type="RefSeq" id="WP_106724272.1">
    <property type="nucleotide sequence ID" value="NZ_PXYL01000005.1"/>
</dbReference>
<proteinExistence type="predicted"/>
<accession>A0A2P7SEA9</accession>
<organism evidence="1 2">
    <name type="scientific">Pseudaminobacter soli</name>
    <name type="common">ex Li et al. 2025</name>
    <dbReference type="NCBI Taxonomy" id="1295366"/>
    <lineage>
        <taxon>Bacteria</taxon>
        <taxon>Pseudomonadati</taxon>
        <taxon>Pseudomonadota</taxon>
        <taxon>Alphaproteobacteria</taxon>
        <taxon>Hyphomicrobiales</taxon>
        <taxon>Phyllobacteriaceae</taxon>
        <taxon>Pseudaminobacter</taxon>
    </lineage>
</organism>
<reference evidence="1 2" key="1">
    <citation type="submission" date="2018-03" db="EMBL/GenBank/DDBJ databases">
        <title>The draft genome of Mesorhizobium soli JCM 19897.</title>
        <authorList>
            <person name="Li L."/>
            <person name="Liu L."/>
            <person name="Liang L."/>
            <person name="Wang T."/>
            <person name="Zhang X."/>
        </authorList>
    </citation>
    <scope>NUCLEOTIDE SEQUENCE [LARGE SCALE GENOMIC DNA]</scope>
    <source>
        <strain evidence="1 2">JCM 19897</strain>
    </source>
</reference>
<name>A0A2P7SEA9_9HYPH</name>
<dbReference type="EMBL" id="PXYL01000005">
    <property type="protein sequence ID" value="PSJ60807.1"/>
    <property type="molecule type" value="Genomic_DNA"/>
</dbReference>
<protein>
    <submittedName>
        <fullName evidence="1">Uncharacterized protein</fullName>
    </submittedName>
</protein>
<evidence type="ECO:0000313" key="2">
    <source>
        <dbReference type="Proteomes" id="UP000240653"/>
    </source>
</evidence>